<accession>A0ABQ9GNJ2</accession>
<dbReference type="EMBL" id="JARBHB010000010">
    <property type="protein sequence ID" value="KAJ8873597.1"/>
    <property type="molecule type" value="Genomic_DNA"/>
</dbReference>
<evidence type="ECO:0000313" key="2">
    <source>
        <dbReference type="EMBL" id="KAJ8873597.1"/>
    </source>
</evidence>
<evidence type="ECO:0000256" key="1">
    <source>
        <dbReference type="SAM" id="MobiDB-lite"/>
    </source>
</evidence>
<name>A0ABQ9GNJ2_9NEOP</name>
<gene>
    <name evidence="2" type="ORF">PR048_024415</name>
</gene>
<protein>
    <submittedName>
        <fullName evidence="2">Uncharacterized protein</fullName>
    </submittedName>
</protein>
<evidence type="ECO:0000313" key="3">
    <source>
        <dbReference type="Proteomes" id="UP001159363"/>
    </source>
</evidence>
<comment type="caution">
    <text evidence="2">The sequence shown here is derived from an EMBL/GenBank/DDBJ whole genome shotgun (WGS) entry which is preliminary data.</text>
</comment>
<proteinExistence type="predicted"/>
<feature type="region of interest" description="Disordered" evidence="1">
    <location>
        <begin position="463"/>
        <end position="483"/>
    </location>
</feature>
<keyword evidence="3" id="KW-1185">Reference proteome</keyword>
<dbReference type="Proteomes" id="UP001159363">
    <property type="component" value="Chromosome 9"/>
</dbReference>
<reference evidence="2 3" key="1">
    <citation type="submission" date="2023-02" db="EMBL/GenBank/DDBJ databases">
        <title>LHISI_Scaffold_Assembly.</title>
        <authorList>
            <person name="Stuart O.P."/>
            <person name="Cleave R."/>
            <person name="Magrath M.J.L."/>
            <person name="Mikheyev A.S."/>
        </authorList>
    </citation>
    <scope>NUCLEOTIDE SEQUENCE [LARGE SCALE GENOMIC DNA]</scope>
    <source>
        <strain evidence="2">Daus_M_001</strain>
        <tissue evidence="2">Leg muscle</tissue>
    </source>
</reference>
<organism evidence="2 3">
    <name type="scientific">Dryococelus australis</name>
    <dbReference type="NCBI Taxonomy" id="614101"/>
    <lineage>
        <taxon>Eukaryota</taxon>
        <taxon>Metazoa</taxon>
        <taxon>Ecdysozoa</taxon>
        <taxon>Arthropoda</taxon>
        <taxon>Hexapoda</taxon>
        <taxon>Insecta</taxon>
        <taxon>Pterygota</taxon>
        <taxon>Neoptera</taxon>
        <taxon>Polyneoptera</taxon>
        <taxon>Phasmatodea</taxon>
        <taxon>Verophasmatodea</taxon>
        <taxon>Anareolatae</taxon>
        <taxon>Phasmatidae</taxon>
        <taxon>Eurycanthinae</taxon>
        <taxon>Dryococelus</taxon>
    </lineage>
</organism>
<sequence>MRYGFNPRPGHSEFSHVGTMPLVTGFSRGSPVSPALSFRCCSILTSITLTGSENLDVKSRRNVFTQLHLLHHLEKFLDVRLVTFTSSEIVNMSTYTQLHLCVMKLASECTDHANKALVALLIFSAFEAGKRGTYKGETATRIKCAIAAKHTALNGLPSDRRASGLTSSEEEKATTASVHVLKHVTGRLDYRTKCAWQGKAYRLTYNLTYLEAHGLPGIRTQSLPHPRWWRTNRLRHGKSASLKINMETKRNFFETSNVCVPLTQNHKARTSANSAKERQSRLRRETEAPFYQGASGALRTRPRFTSKYKIKHFFSREPRVSKLFERQFPLLWRLRFPAPRVLQTRRTSVTSATPALPRARLAHHASKAGAGLPDWAICHPLGNLKATFATKNYENATITICAIFATPTKTIWQPWQAHVSNGGPLGSEHLHVQATPLSLQGIDVFFVYVCGRSCDGRRCDNPRGWPRRPPSVQRCGDYEGTDD</sequence>